<dbReference type="Pfam" id="PF00202">
    <property type="entry name" value="Aminotran_3"/>
    <property type="match status" value="1"/>
</dbReference>
<evidence type="ECO:0000256" key="2">
    <source>
        <dbReference type="ARBA" id="ARBA00022898"/>
    </source>
</evidence>
<protein>
    <recommendedName>
        <fullName evidence="4">Aminotransferase class III-fold pyridoxal phosphate-dependent enzyme</fullName>
    </recommendedName>
</protein>
<dbReference type="PANTHER" id="PTHR45688">
    <property type="match status" value="1"/>
</dbReference>
<dbReference type="PANTHER" id="PTHR45688:SF13">
    <property type="entry name" value="ALANINE--GLYOXYLATE AMINOTRANSFERASE 2-LIKE"/>
    <property type="match status" value="1"/>
</dbReference>
<dbReference type="EMBL" id="BARS01024614">
    <property type="protein sequence ID" value="GAG09957.1"/>
    <property type="molecule type" value="Genomic_DNA"/>
</dbReference>
<evidence type="ECO:0000313" key="3">
    <source>
        <dbReference type="EMBL" id="GAG09957.1"/>
    </source>
</evidence>
<feature type="non-terminal residue" evidence="3">
    <location>
        <position position="249"/>
    </location>
</feature>
<keyword evidence="2" id="KW-0663">Pyridoxal phosphate</keyword>
<comment type="similarity">
    <text evidence="1">Belongs to the class-III pyridoxal-phosphate-dependent aminotransferase family.</text>
</comment>
<sequence>MIYRNQKNLEIWNKYGDNVLMVMPFEDNIIVKAKDCMIEDADGNRFLDLASGQLCAVLGHNHPNLVERIVNQAREVIHSGTNFLSLPVMEAASKLAEVATGDLKKSIFLSTGSEANECALRLAKIHTQRTGMAGFTLGYSGMTLAMRSVSSSFGVPIASRPAVPDSHSILTPYCRKCPVDAEYPQCDFLCLQVSENELGRDKDEIAAFIVEPIISAGGMIVPPDGYFKRLKEFVNRCGALLIADEAQTG</sequence>
<organism evidence="3">
    <name type="scientific">marine sediment metagenome</name>
    <dbReference type="NCBI Taxonomy" id="412755"/>
    <lineage>
        <taxon>unclassified sequences</taxon>
        <taxon>metagenomes</taxon>
        <taxon>ecological metagenomes</taxon>
    </lineage>
</organism>
<name>X0VFH1_9ZZZZ</name>
<dbReference type="GO" id="GO:0008483">
    <property type="term" value="F:transaminase activity"/>
    <property type="evidence" value="ECO:0007669"/>
    <property type="project" value="InterPro"/>
</dbReference>
<proteinExistence type="inferred from homology"/>
<dbReference type="GO" id="GO:0030170">
    <property type="term" value="F:pyridoxal phosphate binding"/>
    <property type="evidence" value="ECO:0007669"/>
    <property type="project" value="InterPro"/>
</dbReference>
<dbReference type="Gene3D" id="3.40.640.10">
    <property type="entry name" value="Type I PLP-dependent aspartate aminotransferase-like (Major domain)"/>
    <property type="match status" value="1"/>
</dbReference>
<evidence type="ECO:0008006" key="4">
    <source>
        <dbReference type="Google" id="ProtNLM"/>
    </source>
</evidence>
<comment type="caution">
    <text evidence="3">The sequence shown here is derived from an EMBL/GenBank/DDBJ whole genome shotgun (WGS) entry which is preliminary data.</text>
</comment>
<gene>
    <name evidence="3" type="ORF">S01H1_39056</name>
</gene>
<dbReference type="InterPro" id="IPR005814">
    <property type="entry name" value="Aminotrans_3"/>
</dbReference>
<reference evidence="3" key="1">
    <citation type="journal article" date="2014" name="Front. Microbiol.">
        <title>High frequency of phylogenetically diverse reductive dehalogenase-homologous genes in deep subseafloor sedimentary metagenomes.</title>
        <authorList>
            <person name="Kawai M."/>
            <person name="Futagami T."/>
            <person name="Toyoda A."/>
            <person name="Takaki Y."/>
            <person name="Nishi S."/>
            <person name="Hori S."/>
            <person name="Arai W."/>
            <person name="Tsubouchi T."/>
            <person name="Morono Y."/>
            <person name="Uchiyama I."/>
            <person name="Ito T."/>
            <person name="Fujiyama A."/>
            <person name="Inagaki F."/>
            <person name="Takami H."/>
        </authorList>
    </citation>
    <scope>NUCLEOTIDE SEQUENCE</scope>
    <source>
        <strain evidence="3">Expedition CK06-06</strain>
    </source>
</reference>
<dbReference type="AlphaFoldDB" id="X0VFH1"/>
<dbReference type="SUPFAM" id="SSF53383">
    <property type="entry name" value="PLP-dependent transferases"/>
    <property type="match status" value="1"/>
</dbReference>
<accession>X0VFH1</accession>
<dbReference type="InterPro" id="IPR015421">
    <property type="entry name" value="PyrdxlP-dep_Trfase_major"/>
</dbReference>
<dbReference type="InterPro" id="IPR015424">
    <property type="entry name" value="PyrdxlP-dep_Trfase"/>
</dbReference>
<evidence type="ECO:0000256" key="1">
    <source>
        <dbReference type="ARBA" id="ARBA00008954"/>
    </source>
</evidence>
<dbReference type="InterPro" id="IPR015422">
    <property type="entry name" value="PyrdxlP-dep_Trfase_small"/>
</dbReference>
<dbReference type="Gene3D" id="3.90.1150.10">
    <property type="entry name" value="Aspartate Aminotransferase, domain 1"/>
    <property type="match status" value="1"/>
</dbReference>
<dbReference type="GO" id="GO:0005739">
    <property type="term" value="C:mitochondrion"/>
    <property type="evidence" value="ECO:0007669"/>
    <property type="project" value="TreeGrafter"/>
</dbReference>